<dbReference type="GO" id="GO:0046512">
    <property type="term" value="P:sphingosine biosynthetic process"/>
    <property type="evidence" value="ECO:0007669"/>
    <property type="project" value="TreeGrafter"/>
</dbReference>
<evidence type="ECO:0000256" key="4">
    <source>
        <dbReference type="ARBA" id="ARBA00022679"/>
    </source>
</evidence>
<comment type="similarity">
    <text evidence="2 8">Belongs to the class-II pyridoxal-phosphate-dependent aminotransferase family.</text>
</comment>
<name>A0AAD9QI88_ACRCE</name>
<evidence type="ECO:0000256" key="9">
    <source>
        <dbReference type="SAM" id="MobiDB-lite"/>
    </source>
</evidence>
<dbReference type="AlphaFoldDB" id="A0AAD9QI88"/>
<keyword evidence="4" id="KW-0808">Transferase</keyword>
<keyword evidence="10" id="KW-0472">Membrane</keyword>
<dbReference type="PANTHER" id="PTHR13693">
    <property type="entry name" value="CLASS II AMINOTRANSFERASE/8-AMINO-7-OXONONANOATE SYNTHASE"/>
    <property type="match status" value="1"/>
</dbReference>
<comment type="caution">
    <text evidence="12">The sequence shown here is derived from an EMBL/GenBank/DDBJ whole genome shotgun (WGS) entry which is preliminary data.</text>
</comment>
<dbReference type="GO" id="GO:0046513">
    <property type="term" value="P:ceramide biosynthetic process"/>
    <property type="evidence" value="ECO:0007669"/>
    <property type="project" value="TreeGrafter"/>
</dbReference>
<evidence type="ECO:0000256" key="1">
    <source>
        <dbReference type="ARBA" id="ARBA00001933"/>
    </source>
</evidence>
<dbReference type="GO" id="GO:0030170">
    <property type="term" value="F:pyridoxal phosphate binding"/>
    <property type="evidence" value="ECO:0007669"/>
    <property type="project" value="InterPro"/>
</dbReference>
<evidence type="ECO:0000256" key="8">
    <source>
        <dbReference type="RuleBase" id="RU003693"/>
    </source>
</evidence>
<reference evidence="12" key="2">
    <citation type="journal article" date="2023" name="Science">
        <title>Genomic signatures of disease resistance in endangered staghorn corals.</title>
        <authorList>
            <person name="Vollmer S.V."/>
            <person name="Selwyn J.D."/>
            <person name="Despard B.A."/>
            <person name="Roesel C.L."/>
        </authorList>
    </citation>
    <scope>NUCLEOTIDE SEQUENCE</scope>
    <source>
        <strain evidence="12">K2</strain>
    </source>
</reference>
<dbReference type="InterPro" id="IPR001917">
    <property type="entry name" value="Aminotrans_II_pyridoxalP_BS"/>
</dbReference>
<keyword evidence="10" id="KW-0812">Transmembrane</keyword>
<evidence type="ECO:0000313" key="13">
    <source>
        <dbReference type="Proteomes" id="UP001249851"/>
    </source>
</evidence>
<feature type="compositionally biased region" description="Basic residues" evidence="9">
    <location>
        <begin position="1"/>
        <end position="26"/>
    </location>
</feature>
<organism evidence="12 13">
    <name type="scientific">Acropora cervicornis</name>
    <name type="common">Staghorn coral</name>
    <dbReference type="NCBI Taxonomy" id="6130"/>
    <lineage>
        <taxon>Eukaryota</taxon>
        <taxon>Metazoa</taxon>
        <taxon>Cnidaria</taxon>
        <taxon>Anthozoa</taxon>
        <taxon>Hexacorallia</taxon>
        <taxon>Scleractinia</taxon>
        <taxon>Astrocoeniina</taxon>
        <taxon>Acroporidae</taxon>
        <taxon>Acropora</taxon>
    </lineage>
</organism>
<evidence type="ECO:0000259" key="11">
    <source>
        <dbReference type="Pfam" id="PF00155"/>
    </source>
</evidence>
<feature type="domain" description="Aminotransferase class I/classII large" evidence="11">
    <location>
        <begin position="159"/>
        <end position="271"/>
    </location>
</feature>
<dbReference type="Proteomes" id="UP001249851">
    <property type="component" value="Unassembled WGS sequence"/>
</dbReference>
<dbReference type="PROSITE" id="PS00599">
    <property type="entry name" value="AA_TRANSFER_CLASS_2"/>
    <property type="match status" value="1"/>
</dbReference>
<dbReference type="SUPFAM" id="SSF53383">
    <property type="entry name" value="PLP-dependent transferases"/>
    <property type="match status" value="1"/>
</dbReference>
<keyword evidence="10" id="KW-1133">Transmembrane helix</keyword>
<feature type="region of interest" description="Disordered" evidence="9">
    <location>
        <begin position="1"/>
        <end position="32"/>
    </location>
</feature>
<dbReference type="InterPro" id="IPR015422">
    <property type="entry name" value="PyrdxlP-dep_Trfase_small"/>
</dbReference>
<evidence type="ECO:0000256" key="5">
    <source>
        <dbReference type="ARBA" id="ARBA00022898"/>
    </source>
</evidence>
<feature type="domain" description="Aminotransferase class I/classII large" evidence="11">
    <location>
        <begin position="274"/>
        <end position="375"/>
    </location>
</feature>
<evidence type="ECO:0000313" key="12">
    <source>
        <dbReference type="EMBL" id="KAK2561765.1"/>
    </source>
</evidence>
<keyword evidence="5 8" id="KW-0663">Pyridoxal phosphate</keyword>
<reference evidence="12" key="1">
    <citation type="journal article" date="2023" name="G3 (Bethesda)">
        <title>Whole genome assembly and annotation of the endangered Caribbean coral Acropora cervicornis.</title>
        <authorList>
            <person name="Selwyn J.D."/>
            <person name="Vollmer S.V."/>
        </authorList>
    </citation>
    <scope>NUCLEOTIDE SEQUENCE</scope>
    <source>
        <strain evidence="12">K2</strain>
    </source>
</reference>
<dbReference type="Pfam" id="PF00155">
    <property type="entry name" value="Aminotran_1_2"/>
    <property type="match status" value="3"/>
</dbReference>
<protein>
    <recommendedName>
        <fullName evidence="3">serine C-palmitoyltransferase</fullName>
        <ecNumber evidence="3">2.3.1.50</ecNumber>
    </recommendedName>
</protein>
<dbReference type="EMBL" id="JARQWQ010000031">
    <property type="protein sequence ID" value="KAK2561765.1"/>
    <property type="molecule type" value="Genomic_DNA"/>
</dbReference>
<keyword evidence="13" id="KW-1185">Reference proteome</keyword>
<evidence type="ECO:0000256" key="3">
    <source>
        <dbReference type="ARBA" id="ARBA00013220"/>
    </source>
</evidence>
<gene>
    <name evidence="12" type="ORF">P5673_015149</name>
</gene>
<feature type="transmembrane region" description="Helical" evidence="10">
    <location>
        <begin position="60"/>
        <end position="83"/>
    </location>
</feature>
<evidence type="ECO:0000256" key="6">
    <source>
        <dbReference type="ARBA" id="ARBA00023315"/>
    </source>
</evidence>
<evidence type="ECO:0000256" key="7">
    <source>
        <dbReference type="ARBA" id="ARBA00048528"/>
    </source>
</evidence>
<dbReference type="InterPro" id="IPR050087">
    <property type="entry name" value="AON_synthase_class-II"/>
</dbReference>
<dbReference type="GO" id="GO:0017059">
    <property type="term" value="C:serine palmitoyltransferase complex"/>
    <property type="evidence" value="ECO:0007669"/>
    <property type="project" value="TreeGrafter"/>
</dbReference>
<dbReference type="GO" id="GO:0016020">
    <property type="term" value="C:membrane"/>
    <property type="evidence" value="ECO:0007669"/>
    <property type="project" value="GOC"/>
</dbReference>
<comment type="cofactor">
    <cofactor evidence="1 8">
        <name>pyridoxal 5'-phosphate</name>
        <dbReference type="ChEBI" id="CHEBI:597326"/>
    </cofactor>
</comment>
<accession>A0AAD9QI88</accession>
<feature type="transmembrane region" description="Helical" evidence="10">
    <location>
        <begin position="393"/>
        <end position="417"/>
    </location>
</feature>
<dbReference type="PANTHER" id="PTHR13693:SF3">
    <property type="entry name" value="LD36009P"/>
    <property type="match status" value="1"/>
</dbReference>
<comment type="catalytic activity">
    <reaction evidence="7">
        <text>L-serine + hexadecanoyl-CoA + H(+) = 3-oxosphinganine + CO2 + CoA</text>
        <dbReference type="Rhea" id="RHEA:14761"/>
        <dbReference type="ChEBI" id="CHEBI:15378"/>
        <dbReference type="ChEBI" id="CHEBI:16526"/>
        <dbReference type="ChEBI" id="CHEBI:33384"/>
        <dbReference type="ChEBI" id="CHEBI:57287"/>
        <dbReference type="ChEBI" id="CHEBI:57379"/>
        <dbReference type="ChEBI" id="CHEBI:58299"/>
        <dbReference type="EC" id="2.3.1.50"/>
    </reaction>
</comment>
<dbReference type="InterPro" id="IPR004839">
    <property type="entry name" value="Aminotransferase_I/II_large"/>
</dbReference>
<dbReference type="EC" id="2.3.1.50" evidence="3"/>
<feature type="domain" description="Aminotransferase class I/classII large" evidence="11">
    <location>
        <begin position="442"/>
        <end position="524"/>
    </location>
</feature>
<proteinExistence type="inferred from homology"/>
<dbReference type="InterPro" id="IPR015424">
    <property type="entry name" value="PyrdxlP-dep_Trfase"/>
</dbReference>
<dbReference type="GO" id="GO:0004758">
    <property type="term" value="F:serine C-palmitoyltransferase activity"/>
    <property type="evidence" value="ECO:0007669"/>
    <property type="project" value="UniProtKB-EC"/>
</dbReference>
<dbReference type="Gene3D" id="3.90.1150.10">
    <property type="entry name" value="Aspartate Aminotransferase, domain 1"/>
    <property type="match status" value="2"/>
</dbReference>
<evidence type="ECO:0000256" key="10">
    <source>
        <dbReference type="SAM" id="Phobius"/>
    </source>
</evidence>
<sequence>MTPSKNKSKMPVRSRLTSRRSQKSHKNGFSSEKNQLSALQEEKLKEFRESFVEEFQDAPLYAAIMSYLFYFYMVIFACIKDLMIRLGVRKSKRPKEYKNEGFAPLYPELEDFYFRHLYIRYSAAFNKPISSTPGPIVQVMEREVVDGGWQHRLTGVKTRMINTGSYNYLGFAENVGPCVEAAEEAVKKHGLACCSSRHEFGSLALHNELETLVARFVGKPAAMVFGMGFATNSTNIPTLVGKKDLIISDALNHSSLATGARLSGATIRVFKHNGSVLRLPEVMALKKKYKALLYLDEAHSIGAVGPNGRGVTGYFGVDPADVDIMMGTFTKSFGAAGGYIAATQEIIDHIRGSSHSAAYASSMSPPVAMQVISSMKIIMGEDGTDEGNLQNNYCFIICFTLLAPFSFIKSIVLQFTYSNFSPILNGKTFSGRGFLSATIYFRYFRRRVKEMGYVVFGHHASPIIPLVIFAPGNTAALYRELLAKNIAAVGVSYPVIPSMTQCRFRICLSAGHTREMLDEILDALDEQGDFVRAKMANHRK</sequence>
<dbReference type="Gene3D" id="3.40.640.10">
    <property type="entry name" value="Type I PLP-dependent aspartate aminotransferase-like (Major domain)"/>
    <property type="match status" value="2"/>
</dbReference>
<keyword evidence="6" id="KW-0012">Acyltransferase</keyword>
<dbReference type="InterPro" id="IPR015421">
    <property type="entry name" value="PyrdxlP-dep_Trfase_major"/>
</dbReference>
<evidence type="ECO:0000256" key="2">
    <source>
        <dbReference type="ARBA" id="ARBA00008392"/>
    </source>
</evidence>